<evidence type="ECO:0000313" key="6">
    <source>
        <dbReference type="Proteomes" id="UP000263900"/>
    </source>
</evidence>
<accession>A0A3B7MV44</accession>
<dbReference type="PANTHER" id="PTHR32305:SF15">
    <property type="entry name" value="PROTEIN RHSA-RELATED"/>
    <property type="match status" value="1"/>
</dbReference>
<evidence type="ECO:0000256" key="2">
    <source>
        <dbReference type="ARBA" id="ARBA00023157"/>
    </source>
</evidence>
<keyword evidence="2" id="KW-1015">Disulfide bond</keyword>
<dbReference type="InterPro" id="IPR022385">
    <property type="entry name" value="Rhs_assc_core"/>
</dbReference>
<keyword evidence="1" id="KW-0732">Signal</keyword>
<dbReference type="InterPro" id="IPR013320">
    <property type="entry name" value="ConA-like_dom_sf"/>
</dbReference>
<dbReference type="CDD" id="cd00110">
    <property type="entry name" value="LamG"/>
    <property type="match status" value="1"/>
</dbReference>
<dbReference type="SUPFAM" id="SSF49899">
    <property type="entry name" value="Concanavalin A-like lectins/glucanases"/>
    <property type="match status" value="2"/>
</dbReference>
<dbReference type="SMART" id="SM00560">
    <property type="entry name" value="LamGL"/>
    <property type="match status" value="1"/>
</dbReference>
<feature type="domain" description="LamG-like jellyroll fold" evidence="4">
    <location>
        <begin position="1350"/>
        <end position="1498"/>
    </location>
</feature>
<dbReference type="InterPro" id="IPR050708">
    <property type="entry name" value="T6SS_VgrG/RHS"/>
</dbReference>
<reference evidence="5 6" key="1">
    <citation type="submission" date="2018-09" db="EMBL/GenBank/DDBJ databases">
        <title>Genome sequencing of strain 6GH32-13.</title>
        <authorList>
            <person name="Weon H.-Y."/>
            <person name="Heo J."/>
            <person name="Kwon S.-W."/>
        </authorList>
    </citation>
    <scope>NUCLEOTIDE SEQUENCE [LARGE SCALE GENOMIC DNA]</scope>
    <source>
        <strain evidence="5 6">5GH32-13</strain>
    </source>
</reference>
<dbReference type="PANTHER" id="PTHR32305">
    <property type="match status" value="1"/>
</dbReference>
<sequence>MCSSHPMLISKSLISVPTNKPTSMKRLQNITAFILLLIAGLSLPGMAFASNEPYSARPLKGNQLRKDSSNLVKDTVYFNSTLKPLQTTFKVRNLVTFKVNEFANLKLPDTFEITVSFKVYFIRNVGSSPVSDSSGVISLNIKSYKNGRYTPKAFYTFTGGHQAQVKITNMTVVSGNLADVENSLMLENELFVTREYAFDCTNNAVSTLNTPVYNTDKGELDVSWNSQRAADEYDLEWTYIDDSAIANYYMPGSTVNFDALKIFNNNATRVSITQSRYLIPLLYDGSGHLFYRVRAVQTKANNQRIESIWSTTLGDYPFTGHENKLNWQATTSFAEEGKRKAVVQYFDGSLRNRQTVTKDNTTDTTLVAETLYDYQGRPAIQVLPTPSLSSLIKYTPNFNLPVNGTEYDKDRYDGLLVDSCYCKQGAPAMGTLSGASKYYSPSNPLVNTSFHKYIPDAKGFPFAETRYTPDNTSRISLQSGVGADFQIDSGRATRYFYSAADQEELDVLFGTEVGNASHYFKNMVRDANGQYSISYVDMHGRTIATALAGKPVTKMDTLASNKPFYFTKKLIDSTTNIINGTSIESSKGLVVTRAGDHRFKYSLLPDSINIKDCGNIDICYDCSYDLEITITDECNNSTLPGGLPYKITASNLTIDTTCNANTPFPGVDQSVYLREGNYLVAKKLTIRKKAMDTYRNIFLRRNTCKTLDQFIAEQKAALNMQCQPSCASCNTALGTWETFRPNYMQQMGIAVADSAAYRPAALLAWNKLSADCEELCKGRSLDKSYRDQMLADVTAPDGQYADPEKPTDGYSVFLANANGNRPYQNLSYLDGNGFSDPLNPQSLSVVDFSREFKKSWANTLLTLHPEYAKLMLFEQWKASHEWDLTFENTETYQEALARGYLNPASFTGLPANAKYTHQPLQADPLFTNLLTTAKTAMQDSLFNAVKLQGEPNINAWSFATIMAHCPDKDETCRQSYSNINQAFTIDASCSGELDIAWRYFREIYLQKKREIMDAQLNAYAEGIKNEPGYYGRLFASGHAVTFMSPAMAAAGQLTGLVDDQAEGKDSINSFILDNCRAYAMQWWQELKPCSFSQSDSVAIINKLIQVCKEGGDENHLFGVSTVKPSSTNLDRNFEQVIKAYAGSNYNTTCNVYLLTAPRPYENQPILYDKPIMQKPDSCECATISNLYTKYQVAGIDASFGDYIYRTTHTRIYDGVLDTLRKACSGEINCSFLKQPLSLPPVLQCGGGEELCVTCVGIDTLYTKFRQQFPQAVPSYDDADSLQRIYNTLFERFMNTNLGFGKKTAEYLDFIATCTTTSDKYCNLALAFDGNVGKKRVTIPVRNNRLRLGTGDFTLEARIKPKANSPFNAILTNRTQSGGTTGDGFMFILSNGQLLIQLQGCYNYMTSHTAGIDLYDGKPHQVAVSRQGDSLGFYVDGIKVPYAANCSGTLTTPPSQRNITTTGPWYIGLDSTGAAPNPLVGFNGWIDEVRVWNTARTPAQIAANLNVRLSPQPNLAAYYLLRSKDTCTQAIIDYSITDTRLRNDGYLGSSPAKDVLDPVWLSPKQISYIGADPVGVSNTCACTGGSSTVVCDSLQAILNDYNTYGGIPHLDASGADTTNWKINFGGTTYYKVGVPLGEVVKNGVLKLPNYYTDTLPDAAPYKYVDYDRVKDTLCLDSAGFTFETRLKLPDSLVIPNGYNDSWWISLYSDPAKSGSILVSLKLTAGNGSAICTHQGDPKAVCTPLYVPHLPLDNWRTVRLQFRKRQFSYYIDTALQGTATLDAPMTKLYWWTLLQYAQKGEVDYIRIYDTTGRYLYKEEFDDPHNLARPIPAADCNGCQPGFVKYFNQRTSNNYSYNQIQAIYNSTCGTLLGDCPEYEPVNTLCGRTEPVFPPAALVQHSPCDDSTLFAVSKGTLLYEAYRDSLINSFDNRYLAKCLNARYTESFTVDQPISEYHYTLYYYDQAGNLVKTISPQGVDVSKFAWAASYSDSVKTARRNRQVLKPAHGLLTQYKYNSLNQVVTQTSPDGGLTNFWYDRLGRLAISQNAKQRSAGSSNDQDRLYSYTKYDPLGRITEVGQMKNTSANGTMANAVSRNPAMLDTWLLNLNNRREQITQTIYDLPYSGFIGAPDPSTVIAQRNIRNRVSYITYTENSNPSAHNQATFYTYDILGNVDTLLQDYGCGTCGTLATYNMMNRNGNPRKKFAYQYDLISGKVNMMLYQNGWNDMWLHRYSYDAENRLILVETSNDSLVWEKDARYEYYRHGPLARTVIGDQLVQGIDYAYTLQGWLKGMNSTGSTATHDMGGDGRTGSINQYVARDALGFNLNYFGGEYAPINSTVTPFPKYYGLTTGGLPDSMYRPLYNGNISSMATYIRRFEGAEPAQLNVYKYDQLNRLTRQDVYKSFNPTSNSYAGLATSNMFRERVTYDANGNITTYRRNAGGEFDNLMDDLTYQYYPAGNQLKRIDDKVDANRYGSNSWEIITDIDGHVDSSNYVYDEIGNLIQDKQEKITNIKWTVYGKIAEITRNAIAADKVNTTRIAYSYDAQGNRISKVVEKAGSTVKDFTWYVRDAQGNLVATYKASGSVDTTTLQNLNLTLFEQNIYGSSRLGTYAFGGGVDGGPVSRQFYSGGYLERGWRQYELSNHLGNVLTTISDKKFGVSSGGIGTAIDYYEPDMVSANDYYPFGMVSRVGTSSTGVNYRFGFNGKEADNEVKGWQNQLDYGMRIYDPRVGRFLSTDPMSRSYSGESNYSYAGNSPIMLTDFDGYFKISPYFAKKYPSLTRVLQYYLPLLKDNPQVKAAWVKTIGFSSNAEGEKAFDEMVTFGSGPWITPTRPSKEIKSNMLSRFAEPAPEGEWSEAPAAYADNLAISYFSLEALEAAIKKGDDKEIGTNMFIVSTVIMHEATHWGKWKYNCCEANNYYYEKGATFEENAFGQRFSYRHPNIADMELNALDKALMNKYSSSERGRYGSPSFGLTINSFNKNSFYWRFAKTAPLSSGQLGDPVVIENRDEKKVLPKPYQQKEKAQSSNDKTTYNH</sequence>
<dbReference type="Pfam" id="PF13385">
    <property type="entry name" value="Laminin_G_3"/>
    <property type="match status" value="1"/>
</dbReference>
<dbReference type="EMBL" id="CP032157">
    <property type="protein sequence ID" value="AXY76940.1"/>
    <property type="molecule type" value="Genomic_DNA"/>
</dbReference>
<proteinExistence type="predicted"/>
<feature type="region of interest" description="Disordered" evidence="3">
    <location>
        <begin position="3001"/>
        <end position="3029"/>
    </location>
</feature>
<dbReference type="Gene3D" id="2.60.120.200">
    <property type="match status" value="1"/>
</dbReference>
<evidence type="ECO:0000256" key="3">
    <source>
        <dbReference type="SAM" id="MobiDB-lite"/>
    </source>
</evidence>
<dbReference type="Proteomes" id="UP000263900">
    <property type="component" value="Chromosome"/>
</dbReference>
<feature type="compositionally biased region" description="Basic and acidic residues" evidence="3">
    <location>
        <begin position="3001"/>
        <end position="3018"/>
    </location>
</feature>
<feature type="compositionally biased region" description="Polar residues" evidence="3">
    <location>
        <begin position="3019"/>
        <end position="3029"/>
    </location>
</feature>
<organism evidence="5 6">
    <name type="scientific">Paraflavitalea soli</name>
    <dbReference type="NCBI Taxonomy" id="2315862"/>
    <lineage>
        <taxon>Bacteria</taxon>
        <taxon>Pseudomonadati</taxon>
        <taxon>Bacteroidota</taxon>
        <taxon>Chitinophagia</taxon>
        <taxon>Chitinophagales</taxon>
        <taxon>Chitinophagaceae</taxon>
        <taxon>Paraflavitalea</taxon>
    </lineage>
</organism>
<dbReference type="GO" id="GO:0004553">
    <property type="term" value="F:hydrolase activity, hydrolyzing O-glycosyl compounds"/>
    <property type="evidence" value="ECO:0007669"/>
    <property type="project" value="UniProtKB-ARBA"/>
</dbReference>
<protein>
    <recommendedName>
        <fullName evidence="4">LamG-like jellyroll fold domain-containing protein</fullName>
    </recommendedName>
</protein>
<dbReference type="InterPro" id="IPR001791">
    <property type="entry name" value="Laminin_G"/>
</dbReference>
<dbReference type="OrthoDB" id="2972467at2"/>
<dbReference type="Gene3D" id="2.180.10.10">
    <property type="entry name" value="RHS repeat-associated core"/>
    <property type="match status" value="1"/>
</dbReference>
<dbReference type="KEGG" id="pseg:D3H65_24425"/>
<keyword evidence="6" id="KW-1185">Reference proteome</keyword>
<evidence type="ECO:0000256" key="1">
    <source>
        <dbReference type="ARBA" id="ARBA00022729"/>
    </source>
</evidence>
<dbReference type="GO" id="GO:0005975">
    <property type="term" value="P:carbohydrate metabolic process"/>
    <property type="evidence" value="ECO:0007669"/>
    <property type="project" value="UniProtKB-ARBA"/>
</dbReference>
<dbReference type="InterPro" id="IPR006558">
    <property type="entry name" value="LamG-like"/>
</dbReference>
<evidence type="ECO:0000259" key="4">
    <source>
        <dbReference type="SMART" id="SM00560"/>
    </source>
</evidence>
<gene>
    <name evidence="5" type="ORF">D3H65_24425</name>
</gene>
<evidence type="ECO:0000313" key="5">
    <source>
        <dbReference type="EMBL" id="AXY76940.1"/>
    </source>
</evidence>
<dbReference type="NCBIfam" id="TIGR03696">
    <property type="entry name" value="Rhs_assc_core"/>
    <property type="match status" value="1"/>
</dbReference>
<name>A0A3B7MV44_9BACT</name>